<dbReference type="AlphaFoldDB" id="A0A4R0GUP0"/>
<name>A0A4R0GUP0_9ACTN</name>
<dbReference type="Proteomes" id="UP000292274">
    <property type="component" value="Unassembled WGS sequence"/>
</dbReference>
<organism evidence="1 2">
    <name type="scientific">Micromonospora zingiberis</name>
    <dbReference type="NCBI Taxonomy" id="2053011"/>
    <lineage>
        <taxon>Bacteria</taxon>
        <taxon>Bacillati</taxon>
        <taxon>Actinomycetota</taxon>
        <taxon>Actinomycetes</taxon>
        <taxon>Micromonosporales</taxon>
        <taxon>Micromonosporaceae</taxon>
        <taxon>Micromonospora</taxon>
    </lineage>
</organism>
<proteinExistence type="predicted"/>
<accession>A0A4R0GUP0</accession>
<dbReference type="EMBL" id="SJJR01000003">
    <property type="protein sequence ID" value="TCB99288.1"/>
    <property type="molecule type" value="Genomic_DNA"/>
</dbReference>
<protein>
    <recommendedName>
        <fullName evidence="3">Peptidase MA-like domain-containing protein</fullName>
    </recommendedName>
</protein>
<gene>
    <name evidence="1" type="ORF">E0H26_06925</name>
</gene>
<keyword evidence="2" id="KW-1185">Reference proteome</keyword>
<comment type="caution">
    <text evidence="1">The sequence shown here is derived from an EMBL/GenBank/DDBJ whole genome shotgun (WGS) entry which is preliminary data.</text>
</comment>
<reference evidence="1 2" key="1">
    <citation type="submission" date="2019-02" db="EMBL/GenBank/DDBJ databases">
        <title>Jishengella sp. nov., isolated from a root of Zingiber montanum.</title>
        <authorList>
            <person name="Kuncharoen N."/>
            <person name="Kudo T."/>
            <person name="Masahiro Y."/>
            <person name="Ohkuma M."/>
            <person name="Tanasupawat S."/>
        </authorList>
    </citation>
    <scope>NUCLEOTIDE SEQUENCE [LARGE SCALE GENOMIC DNA]</scope>
    <source>
        <strain evidence="1 2">PLAI 1-1</strain>
    </source>
</reference>
<dbReference type="OrthoDB" id="5171966at2"/>
<evidence type="ECO:0000313" key="1">
    <source>
        <dbReference type="EMBL" id="TCB99288.1"/>
    </source>
</evidence>
<dbReference type="PROSITE" id="PS51257">
    <property type="entry name" value="PROKAR_LIPOPROTEIN"/>
    <property type="match status" value="1"/>
</dbReference>
<evidence type="ECO:0000313" key="2">
    <source>
        <dbReference type="Proteomes" id="UP000292274"/>
    </source>
</evidence>
<sequence length="432" mass="47625">MPAGNGRRRRWPLWAALVAVVLVLSCGVPAALLVGGFRDAGGGEPSPSASVTENPTTVAARQVAERIKAQLDKQSAALLGGDRAGFLEIAQPAAHKDLRGRYAALRALKVTRWEGHPSGLPTTAARPGEWRLPVEFRYCFVLPQCQTSPVVIETRWRDGAQPRLLALGRSKTSPYVVGRMNGQPGNLPWELSELVSAVGKRTMVATTPAYRHRLPGLLKRAEAAAKVADSYTATGAAPDRYRIFYAGPKEWKRWYGGEQPSWGAGYAINVGGGHYEIVLGPESFEYGPYLDELLRHELAHAASLPEKDYTDESTWWLTEGLAEQAGADGRPVRRYEGLAETRRLVRGDWNGKLDTLSPDHDTSDERVAGSYGIAYLAVRYLVDRFGEERVLAFVKAVVHDLRIPRQTSEEIFDEKWADLHKACVAYIRSAVR</sequence>
<evidence type="ECO:0008006" key="3">
    <source>
        <dbReference type="Google" id="ProtNLM"/>
    </source>
</evidence>